<dbReference type="Gene3D" id="1.10.10.60">
    <property type="entry name" value="Homeodomain-like"/>
    <property type="match status" value="1"/>
</dbReference>
<dbReference type="PANTHER" id="PTHR43479">
    <property type="entry name" value="ACREF/ENVCD OPERON REPRESSOR-RELATED"/>
    <property type="match status" value="1"/>
</dbReference>
<dbReference type="PANTHER" id="PTHR43479:SF22">
    <property type="entry name" value="TRANSCRIPTIONAL REGULATOR, TETR FAMILY"/>
    <property type="match status" value="1"/>
</dbReference>
<dbReference type="PRINTS" id="PR00455">
    <property type="entry name" value="HTHTETR"/>
</dbReference>
<dbReference type="EMBL" id="JACCBX010000016">
    <property type="protein sequence ID" value="NYE08791.1"/>
    <property type="molecule type" value="Genomic_DNA"/>
</dbReference>
<dbReference type="Gene3D" id="1.10.357.10">
    <property type="entry name" value="Tetracycline Repressor, domain 2"/>
    <property type="match status" value="1"/>
</dbReference>
<feature type="domain" description="HTH tetR-type" evidence="4">
    <location>
        <begin position="1"/>
        <end position="60"/>
    </location>
</feature>
<organism evidence="5 6">
    <name type="scientific">Neobacillus niacini</name>
    <dbReference type="NCBI Taxonomy" id="86668"/>
    <lineage>
        <taxon>Bacteria</taxon>
        <taxon>Bacillati</taxon>
        <taxon>Bacillota</taxon>
        <taxon>Bacilli</taxon>
        <taxon>Bacillales</taxon>
        <taxon>Bacillaceae</taxon>
        <taxon>Neobacillus</taxon>
    </lineage>
</organism>
<evidence type="ECO:0000313" key="6">
    <source>
        <dbReference type="Proteomes" id="UP000548423"/>
    </source>
</evidence>
<keyword evidence="1" id="KW-0678">Repressor</keyword>
<dbReference type="InterPro" id="IPR009057">
    <property type="entry name" value="Homeodomain-like_sf"/>
</dbReference>
<dbReference type="SUPFAM" id="SSF46689">
    <property type="entry name" value="Homeodomain-like"/>
    <property type="match status" value="1"/>
</dbReference>
<dbReference type="Pfam" id="PF00440">
    <property type="entry name" value="TetR_N"/>
    <property type="match status" value="1"/>
</dbReference>
<dbReference type="PROSITE" id="PS50977">
    <property type="entry name" value="HTH_TETR_2"/>
    <property type="match status" value="1"/>
</dbReference>
<dbReference type="GO" id="GO:0003677">
    <property type="term" value="F:DNA binding"/>
    <property type="evidence" value="ECO:0007669"/>
    <property type="project" value="UniProtKB-UniRule"/>
</dbReference>
<reference evidence="6" key="1">
    <citation type="submission" date="2020-07" db="EMBL/GenBank/DDBJ databases">
        <authorList>
            <person name="Partida-Martinez L."/>
            <person name="Huntemann M."/>
            <person name="Clum A."/>
            <person name="Wang J."/>
            <person name="Palaniappan K."/>
            <person name="Ritter S."/>
            <person name="Chen I.-M."/>
            <person name="Stamatis D."/>
            <person name="Reddy T."/>
            <person name="O'Malley R."/>
            <person name="Daum C."/>
            <person name="Shapiro N."/>
            <person name="Ivanova N."/>
            <person name="Kyrpides N."/>
            <person name="Woyke T."/>
        </authorList>
    </citation>
    <scope>NUCLEOTIDE SEQUENCE [LARGE SCALE GENOMIC DNA]</scope>
    <source>
        <strain evidence="6">AT2.8</strain>
    </source>
</reference>
<dbReference type="AlphaFoldDB" id="A0A852TKU2"/>
<evidence type="ECO:0000256" key="1">
    <source>
        <dbReference type="ARBA" id="ARBA00022491"/>
    </source>
</evidence>
<feature type="DNA-binding region" description="H-T-H motif" evidence="3">
    <location>
        <begin position="23"/>
        <end position="42"/>
    </location>
</feature>
<name>A0A852TKU2_9BACI</name>
<evidence type="ECO:0000313" key="5">
    <source>
        <dbReference type="EMBL" id="NYE08791.1"/>
    </source>
</evidence>
<evidence type="ECO:0000256" key="3">
    <source>
        <dbReference type="PROSITE-ProRule" id="PRU00335"/>
    </source>
</evidence>
<keyword evidence="2 3" id="KW-0238">DNA-binding</keyword>
<gene>
    <name evidence="5" type="ORF">F4694_005647</name>
</gene>
<evidence type="ECO:0000259" key="4">
    <source>
        <dbReference type="PROSITE" id="PS50977"/>
    </source>
</evidence>
<proteinExistence type="predicted"/>
<protein>
    <submittedName>
        <fullName evidence="5">AcrR family transcriptional regulator</fullName>
    </submittedName>
</protein>
<accession>A0A852TKU2</accession>
<sequence>MKKQLIMEKAIELFAKQGFEATSVQQITEHCGISKGAFYLSFKSKDELIIEIIDHFMIQFTSEIDYLVRNAREGENLLYKFYYAIFDSFRKHSDFGKILIKEQSRSFNEDFIVKMRYYDRLMDKTILSMVERLYGDDKVKEIKYDLVFCIKGFMSMYSQLFLFYNIPLDLDLLSTSLVEKTNLLAKNATIPFISKGLIEVFEEPKLEDLTKEQILLTLDQEIEEMEESVEKESLLLLKQQLIEPTFGRAIIKGLLENIRNHPQTRWISYLLGSFFNI</sequence>
<reference evidence="6" key="2">
    <citation type="submission" date="2020-08" db="EMBL/GenBank/DDBJ databases">
        <title>The Agave Microbiome: Exploring the role of microbial communities in plant adaptations to desert environments.</title>
        <authorList>
            <person name="Partida-Martinez L.P."/>
        </authorList>
    </citation>
    <scope>NUCLEOTIDE SEQUENCE [LARGE SCALE GENOMIC DNA]</scope>
    <source>
        <strain evidence="6">AT2.8</strain>
    </source>
</reference>
<dbReference type="Proteomes" id="UP000548423">
    <property type="component" value="Unassembled WGS sequence"/>
</dbReference>
<dbReference type="InterPro" id="IPR050624">
    <property type="entry name" value="HTH-type_Tx_Regulator"/>
</dbReference>
<comment type="caution">
    <text evidence="5">The sequence shown here is derived from an EMBL/GenBank/DDBJ whole genome shotgun (WGS) entry which is preliminary data.</text>
</comment>
<evidence type="ECO:0000256" key="2">
    <source>
        <dbReference type="ARBA" id="ARBA00023125"/>
    </source>
</evidence>
<dbReference type="InterPro" id="IPR001647">
    <property type="entry name" value="HTH_TetR"/>
</dbReference>